<evidence type="ECO:0000256" key="9">
    <source>
        <dbReference type="RuleBase" id="RU366010"/>
    </source>
</evidence>
<comment type="cofactor">
    <cofactor evidence="9">
        <name>Fe cation</name>
        <dbReference type="ChEBI" id="CHEBI:24875"/>
    </cofactor>
    <text evidence="9">Binds 1 Fe cation per subunit.</text>
</comment>
<evidence type="ECO:0000313" key="11">
    <source>
        <dbReference type="Proteomes" id="UP001530377"/>
    </source>
</evidence>
<dbReference type="EC" id="1.13.11.20" evidence="2 9"/>
<evidence type="ECO:0000313" key="10">
    <source>
        <dbReference type="EMBL" id="KAL3810109.1"/>
    </source>
</evidence>
<dbReference type="Gene3D" id="2.60.120.10">
    <property type="entry name" value="Jelly Rolls"/>
    <property type="match status" value="1"/>
</dbReference>
<feature type="binding site" evidence="8">
    <location>
        <position position="149"/>
    </location>
    <ligand>
        <name>Fe cation</name>
        <dbReference type="ChEBI" id="CHEBI:24875"/>
        <note>catalytic</note>
    </ligand>
</feature>
<dbReference type="Pfam" id="PF05995">
    <property type="entry name" value="CDO_I"/>
    <property type="match status" value="1"/>
</dbReference>
<comment type="similarity">
    <text evidence="1 9">Belongs to the cysteine dioxygenase family.</text>
</comment>
<dbReference type="Proteomes" id="UP001530377">
    <property type="component" value="Unassembled WGS sequence"/>
</dbReference>
<dbReference type="SUPFAM" id="SSF51182">
    <property type="entry name" value="RmlC-like cupins"/>
    <property type="match status" value="1"/>
</dbReference>
<dbReference type="InterPro" id="IPR010300">
    <property type="entry name" value="CDO_1"/>
</dbReference>
<sequence length="261" mass="29548">MIHQNTLKNQKTLARTLIFKPHPNNMVLSSSPTSVDEGIHHRSAKADSASVVDLAEFIHSLPPILRRLKESARESLHARATQDGLRGTADDPVGELFGRIDLGLGEWRKYAHFDPSRNYTRNLVATDDETFTLLLLCWNPGRESPIHDHPCDGCWVRVCDGKIQETRYEVNEKTDKLDIISDEIFEDDAPTFINNTLGYHKVGNPSVSKPAVTLHLYCPPIRKCKIWLDPNDASHPSNAYMCNYSEYGIKSTRVMFEVHVI</sequence>
<dbReference type="InterPro" id="IPR011051">
    <property type="entry name" value="RmlC_Cupin_sf"/>
</dbReference>
<comment type="caution">
    <text evidence="10">The sequence shown here is derived from an EMBL/GenBank/DDBJ whole genome shotgun (WGS) entry which is preliminary data.</text>
</comment>
<keyword evidence="4 9" id="KW-0223">Dioxygenase</keyword>
<dbReference type="PANTHER" id="PTHR12918">
    <property type="entry name" value="CYSTEINE DIOXYGENASE"/>
    <property type="match status" value="1"/>
</dbReference>
<keyword evidence="3 8" id="KW-0479">Metal-binding</keyword>
<evidence type="ECO:0000256" key="3">
    <source>
        <dbReference type="ARBA" id="ARBA00022723"/>
    </source>
</evidence>
<organism evidence="10 11">
    <name type="scientific">Cyclostephanos tholiformis</name>
    <dbReference type="NCBI Taxonomy" id="382380"/>
    <lineage>
        <taxon>Eukaryota</taxon>
        <taxon>Sar</taxon>
        <taxon>Stramenopiles</taxon>
        <taxon>Ochrophyta</taxon>
        <taxon>Bacillariophyta</taxon>
        <taxon>Coscinodiscophyceae</taxon>
        <taxon>Thalassiosirophycidae</taxon>
        <taxon>Stephanodiscales</taxon>
        <taxon>Stephanodiscaceae</taxon>
        <taxon>Cyclostephanos</taxon>
    </lineage>
</organism>
<evidence type="ECO:0000256" key="2">
    <source>
        <dbReference type="ARBA" id="ARBA00013133"/>
    </source>
</evidence>
<proteinExistence type="inferred from homology"/>
<evidence type="ECO:0000256" key="4">
    <source>
        <dbReference type="ARBA" id="ARBA00022964"/>
    </source>
</evidence>
<keyword evidence="11" id="KW-1185">Reference proteome</keyword>
<dbReference type="CDD" id="cd10548">
    <property type="entry name" value="cupin_CDO"/>
    <property type="match status" value="1"/>
</dbReference>
<comment type="catalytic activity">
    <reaction evidence="9">
        <text>L-cysteine + O2 = 3-sulfino-L-alanine + H(+)</text>
        <dbReference type="Rhea" id="RHEA:20441"/>
        <dbReference type="ChEBI" id="CHEBI:15378"/>
        <dbReference type="ChEBI" id="CHEBI:15379"/>
        <dbReference type="ChEBI" id="CHEBI:35235"/>
        <dbReference type="ChEBI" id="CHEBI:61085"/>
        <dbReference type="EC" id="1.13.11.20"/>
    </reaction>
</comment>
<evidence type="ECO:0000256" key="1">
    <source>
        <dbReference type="ARBA" id="ARBA00006622"/>
    </source>
</evidence>
<evidence type="ECO:0000256" key="8">
    <source>
        <dbReference type="PIRSR" id="PIRSR610300-51"/>
    </source>
</evidence>
<protein>
    <recommendedName>
        <fullName evidence="2 9">Cysteine dioxygenase</fullName>
        <ecNumber evidence="2 9">1.13.11.20</ecNumber>
    </recommendedName>
</protein>
<evidence type="ECO:0000256" key="7">
    <source>
        <dbReference type="PIRSR" id="PIRSR610300-50"/>
    </source>
</evidence>
<dbReference type="GO" id="GO:0017172">
    <property type="term" value="F:cysteine dioxygenase activity"/>
    <property type="evidence" value="ECO:0007669"/>
    <property type="project" value="UniProtKB-UniRule"/>
</dbReference>
<reference evidence="10 11" key="1">
    <citation type="submission" date="2024-10" db="EMBL/GenBank/DDBJ databases">
        <title>Updated reference genomes for cyclostephanoid diatoms.</title>
        <authorList>
            <person name="Roberts W.R."/>
            <person name="Alverson A.J."/>
        </authorList>
    </citation>
    <scope>NUCLEOTIDE SEQUENCE [LARGE SCALE GENOMIC DNA]</scope>
    <source>
        <strain evidence="10 11">AJA228-03</strain>
    </source>
</reference>
<gene>
    <name evidence="10" type="ORF">ACHAXA_008242</name>
</gene>
<feature type="binding site" evidence="8">
    <location>
        <position position="147"/>
    </location>
    <ligand>
        <name>Fe cation</name>
        <dbReference type="ChEBI" id="CHEBI:24875"/>
        <note>catalytic</note>
    </ligand>
</feature>
<name>A0ABD3RAZ0_9STRA</name>
<dbReference type="EMBL" id="JALLPB020000351">
    <property type="protein sequence ID" value="KAL3810109.1"/>
    <property type="molecule type" value="Genomic_DNA"/>
</dbReference>
<dbReference type="GO" id="GO:0005506">
    <property type="term" value="F:iron ion binding"/>
    <property type="evidence" value="ECO:0007669"/>
    <property type="project" value="UniProtKB-UniRule"/>
</dbReference>
<dbReference type="InterPro" id="IPR014710">
    <property type="entry name" value="RmlC-like_jellyroll"/>
</dbReference>
<keyword evidence="7" id="KW-0883">Thioether bond</keyword>
<dbReference type="PANTHER" id="PTHR12918:SF1">
    <property type="entry name" value="CYSTEINE DIOXYGENASE TYPE 1"/>
    <property type="match status" value="1"/>
</dbReference>
<feature type="cross-link" description="3'-(S-cysteinyl)-tyrosine (Cys-Tyr)" evidence="7">
    <location>
        <begin position="154"/>
        <end position="217"/>
    </location>
</feature>
<evidence type="ECO:0000256" key="6">
    <source>
        <dbReference type="ARBA" id="ARBA00023004"/>
    </source>
</evidence>
<feature type="binding site" evidence="8">
    <location>
        <position position="200"/>
    </location>
    <ligand>
        <name>Fe cation</name>
        <dbReference type="ChEBI" id="CHEBI:24875"/>
        <note>catalytic</note>
    </ligand>
</feature>
<accession>A0ABD3RAZ0</accession>
<keyword evidence="5 9" id="KW-0560">Oxidoreductase</keyword>
<dbReference type="AlphaFoldDB" id="A0ABD3RAZ0"/>
<keyword evidence="6 8" id="KW-0408">Iron</keyword>
<evidence type="ECO:0000256" key="5">
    <source>
        <dbReference type="ARBA" id="ARBA00023002"/>
    </source>
</evidence>